<evidence type="ECO:0000313" key="1">
    <source>
        <dbReference type="EMBL" id="CAK3991947.1"/>
    </source>
</evidence>
<keyword evidence="2" id="KW-1185">Reference proteome</keyword>
<dbReference type="Proteomes" id="UP001296104">
    <property type="component" value="Unassembled WGS sequence"/>
</dbReference>
<name>A0AAI9EA21_9PEZI</name>
<organism evidence="1 2">
    <name type="scientific">Lecanosticta acicola</name>
    <dbReference type="NCBI Taxonomy" id="111012"/>
    <lineage>
        <taxon>Eukaryota</taxon>
        <taxon>Fungi</taxon>
        <taxon>Dikarya</taxon>
        <taxon>Ascomycota</taxon>
        <taxon>Pezizomycotina</taxon>
        <taxon>Dothideomycetes</taxon>
        <taxon>Dothideomycetidae</taxon>
        <taxon>Mycosphaerellales</taxon>
        <taxon>Mycosphaerellaceae</taxon>
        <taxon>Lecanosticta</taxon>
    </lineage>
</organism>
<dbReference type="EMBL" id="CAVMBE010000020">
    <property type="protein sequence ID" value="CAK3991947.1"/>
    <property type="molecule type" value="Genomic_DNA"/>
</dbReference>
<protein>
    <recommendedName>
        <fullName evidence="3">BTB domain-containing protein</fullName>
    </recommendedName>
</protein>
<accession>A0AAI9EA21</accession>
<dbReference type="Gene3D" id="3.30.710.10">
    <property type="entry name" value="Potassium Channel Kv1.1, Chain A"/>
    <property type="match status" value="1"/>
</dbReference>
<evidence type="ECO:0008006" key="3">
    <source>
        <dbReference type="Google" id="ProtNLM"/>
    </source>
</evidence>
<reference evidence="1" key="1">
    <citation type="submission" date="2023-11" db="EMBL/GenBank/DDBJ databases">
        <authorList>
            <person name="Alioto T."/>
            <person name="Alioto T."/>
            <person name="Gomez Garrido J."/>
        </authorList>
    </citation>
    <scope>NUCLEOTIDE SEQUENCE</scope>
</reference>
<proteinExistence type="predicted"/>
<dbReference type="InterPro" id="IPR011333">
    <property type="entry name" value="SKP1/BTB/POZ_sf"/>
</dbReference>
<dbReference type="AlphaFoldDB" id="A0AAI9EA21"/>
<gene>
    <name evidence="1" type="ORF">LECACI_7A003980</name>
</gene>
<sequence length="231" mass="26369">MAQGAEKRTAPDVGADAEQHYKKLKTGQVVEILIGQEVDPVFVSEDTLRKASRYFTNELNTANQSGIQVTLEFPNDDLEAWKIMLYWIEHQKLPEITYEWVGESQETKNTRTLCRCWLVGEKYLVPTFQNAIMNALLYAFNFKSVALDTVKEVFCNTRPQMPLRRVIAEELVYATHIGKIHGDELFALDGVIGLGKSLIDAKDKHAQTSRLRGARLDEGTLLWKEYMVEED</sequence>
<comment type="caution">
    <text evidence="1">The sequence shown here is derived from an EMBL/GenBank/DDBJ whole genome shotgun (WGS) entry which is preliminary data.</text>
</comment>
<evidence type="ECO:0000313" key="2">
    <source>
        <dbReference type="Proteomes" id="UP001296104"/>
    </source>
</evidence>